<feature type="region of interest" description="Disordered" evidence="1">
    <location>
        <begin position="681"/>
        <end position="740"/>
    </location>
</feature>
<evidence type="ECO:0000313" key="3">
    <source>
        <dbReference type="EMBL" id="RPD53593.1"/>
    </source>
</evidence>
<dbReference type="Gene3D" id="1.10.510.10">
    <property type="entry name" value="Transferase(Phosphotransferase) domain 1"/>
    <property type="match status" value="1"/>
</dbReference>
<dbReference type="Proteomes" id="UP000313359">
    <property type="component" value="Unassembled WGS sequence"/>
</dbReference>
<dbReference type="AlphaFoldDB" id="A0A5C2RPX1"/>
<dbReference type="InterPro" id="IPR040976">
    <property type="entry name" value="Pkinase_fungal"/>
</dbReference>
<dbReference type="OrthoDB" id="2801804at2759"/>
<feature type="region of interest" description="Disordered" evidence="1">
    <location>
        <begin position="393"/>
        <end position="440"/>
    </location>
</feature>
<name>A0A5C2RPX1_9APHY</name>
<feature type="domain" description="Fungal-type protein kinase" evidence="2">
    <location>
        <begin position="130"/>
        <end position="242"/>
    </location>
</feature>
<accession>A0A5C2RPX1</accession>
<protein>
    <recommendedName>
        <fullName evidence="2">Fungal-type protein kinase domain-containing protein</fullName>
    </recommendedName>
</protein>
<evidence type="ECO:0000313" key="4">
    <source>
        <dbReference type="Proteomes" id="UP000313359"/>
    </source>
</evidence>
<organism evidence="3 4">
    <name type="scientific">Lentinus tigrinus ALCF2SS1-6</name>
    <dbReference type="NCBI Taxonomy" id="1328759"/>
    <lineage>
        <taxon>Eukaryota</taxon>
        <taxon>Fungi</taxon>
        <taxon>Dikarya</taxon>
        <taxon>Basidiomycota</taxon>
        <taxon>Agaricomycotina</taxon>
        <taxon>Agaricomycetes</taxon>
        <taxon>Polyporales</taxon>
        <taxon>Polyporaceae</taxon>
        <taxon>Lentinus</taxon>
    </lineage>
</organism>
<dbReference type="SUPFAM" id="SSF56112">
    <property type="entry name" value="Protein kinase-like (PK-like)"/>
    <property type="match status" value="1"/>
</dbReference>
<dbReference type="PANTHER" id="PTHR38248:SF2">
    <property type="entry name" value="FUNK1 11"/>
    <property type="match status" value="1"/>
</dbReference>
<dbReference type="EMBL" id="ML122319">
    <property type="protein sequence ID" value="RPD53593.1"/>
    <property type="molecule type" value="Genomic_DNA"/>
</dbReference>
<keyword evidence="4" id="KW-1185">Reference proteome</keyword>
<proteinExistence type="predicted"/>
<feature type="compositionally biased region" description="Polar residues" evidence="1">
    <location>
        <begin position="400"/>
        <end position="411"/>
    </location>
</feature>
<feature type="region of interest" description="Disordered" evidence="1">
    <location>
        <begin position="16"/>
        <end position="35"/>
    </location>
</feature>
<feature type="domain" description="Fungal-type protein kinase" evidence="2">
    <location>
        <begin position="298"/>
        <end position="588"/>
    </location>
</feature>
<reference evidence="3" key="1">
    <citation type="journal article" date="2018" name="Genome Biol. Evol.">
        <title>Genomics and development of Lentinus tigrinus, a white-rot wood-decaying mushroom with dimorphic fruiting bodies.</title>
        <authorList>
            <person name="Wu B."/>
            <person name="Xu Z."/>
            <person name="Knudson A."/>
            <person name="Carlson A."/>
            <person name="Chen N."/>
            <person name="Kovaka S."/>
            <person name="LaButti K."/>
            <person name="Lipzen A."/>
            <person name="Pennachio C."/>
            <person name="Riley R."/>
            <person name="Schakwitz W."/>
            <person name="Umezawa K."/>
            <person name="Ohm R.A."/>
            <person name="Grigoriev I.V."/>
            <person name="Nagy L.G."/>
            <person name="Gibbons J."/>
            <person name="Hibbett D."/>
        </authorList>
    </citation>
    <scope>NUCLEOTIDE SEQUENCE [LARGE SCALE GENOMIC DNA]</scope>
    <source>
        <strain evidence="3">ALCF2SS1-6</strain>
    </source>
</reference>
<dbReference type="Pfam" id="PF17667">
    <property type="entry name" value="Pkinase_fungal"/>
    <property type="match status" value="2"/>
</dbReference>
<gene>
    <name evidence="3" type="ORF">L227DRAFT_604535</name>
</gene>
<sequence length="817" mass="92720">MATNFIGNTKFEFADSYFPRPPPSKSDACSKPSLSANPFEELKEANTMSKKKLRDAFIDIVNRHGLAPGLKIGSCKTRPGNADIDPDRRKADAAFWREDIAPSDDQPHWIDQVMPVVFKGWKASKSDPFSQDPYYDDATVPGGVTAARETECELRSKVFGQIMSYAQLVFTVQHRKAVFMPIVIGRICRFLRWDHSGAVVTEAIDYYEDWQFLCDVLWRISQCSDEQLGIDPTATRLSDSDEEFKAMDLAAVPNPDDIDKTEGPLDTPLKAPYTFKYVRDMFRDSLAEQWPRYKLEVPDGETMKYFLVCKPVFCAEHLLGRGTRGYVALDCQTGHFVWLKDAWRAYYLLLEKEGDVLAKLNKAKVPNVPTVVCHGDIQDQTTLTSLVWELKNPRPRRTASGPSQQADLPQPSSSSSSKRKRDDAHDSGVDIPSLKGLGRADPPSCDDCPLRIHKHYRLVVEEVAMPLRDFKTGKQLVYIILQCIFAHHKAATDAENPILHRDVSGGNILIYPKVFHDEASNVWSVQWSGLLADWEMSKPITDKPVGKVQGRQPERTGTWQYMSVALLSRGKSIETCDELESFLYVLIYHAVRYLKSNVSDVTVADYLDAFFDQYSRADDGRLTCGATKRTAIETGRLMIDRDATLELKFNGPMNNLVRKLLSWFKSHRTVTLYKLHLERKKEQQRQAQTQAQMPPPPRSPPDGTLKRRLNFSDDMDSPGWQEPASDSMFDDTEDDFEPSKKDWRDWKNVTAHFPIVRLLEGYLDPGLFAWPTDDKMGDRIPQAAKWVAPPRSHGVVTKIISSTRSNKRARLQDVPCV</sequence>
<evidence type="ECO:0000259" key="2">
    <source>
        <dbReference type="Pfam" id="PF17667"/>
    </source>
</evidence>
<evidence type="ECO:0000256" key="1">
    <source>
        <dbReference type="SAM" id="MobiDB-lite"/>
    </source>
</evidence>
<dbReference type="InterPro" id="IPR011009">
    <property type="entry name" value="Kinase-like_dom_sf"/>
</dbReference>
<dbReference type="PANTHER" id="PTHR38248">
    <property type="entry name" value="FUNK1 6"/>
    <property type="match status" value="1"/>
</dbReference>